<name>A0A5C3P3H9_9APHY</name>
<protein>
    <submittedName>
        <fullName evidence="2">Uncharacterized protein</fullName>
    </submittedName>
</protein>
<dbReference type="InParanoid" id="A0A5C3P3H9"/>
<keyword evidence="1" id="KW-0175">Coiled coil</keyword>
<accession>A0A5C3P3H9</accession>
<keyword evidence="3" id="KW-1185">Reference proteome</keyword>
<reference evidence="2 3" key="1">
    <citation type="journal article" date="2019" name="Nat. Ecol. Evol.">
        <title>Megaphylogeny resolves global patterns of mushroom evolution.</title>
        <authorList>
            <person name="Varga T."/>
            <person name="Krizsan K."/>
            <person name="Foldi C."/>
            <person name="Dima B."/>
            <person name="Sanchez-Garcia M."/>
            <person name="Sanchez-Ramirez S."/>
            <person name="Szollosi G.J."/>
            <person name="Szarkandi J.G."/>
            <person name="Papp V."/>
            <person name="Albert L."/>
            <person name="Andreopoulos W."/>
            <person name="Angelini C."/>
            <person name="Antonin V."/>
            <person name="Barry K.W."/>
            <person name="Bougher N.L."/>
            <person name="Buchanan P."/>
            <person name="Buyck B."/>
            <person name="Bense V."/>
            <person name="Catcheside P."/>
            <person name="Chovatia M."/>
            <person name="Cooper J."/>
            <person name="Damon W."/>
            <person name="Desjardin D."/>
            <person name="Finy P."/>
            <person name="Geml J."/>
            <person name="Haridas S."/>
            <person name="Hughes K."/>
            <person name="Justo A."/>
            <person name="Karasinski D."/>
            <person name="Kautmanova I."/>
            <person name="Kiss B."/>
            <person name="Kocsube S."/>
            <person name="Kotiranta H."/>
            <person name="LaButti K.M."/>
            <person name="Lechner B.E."/>
            <person name="Liimatainen K."/>
            <person name="Lipzen A."/>
            <person name="Lukacs Z."/>
            <person name="Mihaltcheva S."/>
            <person name="Morgado L.N."/>
            <person name="Niskanen T."/>
            <person name="Noordeloos M.E."/>
            <person name="Ohm R.A."/>
            <person name="Ortiz-Santana B."/>
            <person name="Ovrebo C."/>
            <person name="Racz N."/>
            <person name="Riley R."/>
            <person name="Savchenko A."/>
            <person name="Shiryaev A."/>
            <person name="Soop K."/>
            <person name="Spirin V."/>
            <person name="Szebenyi C."/>
            <person name="Tomsovsky M."/>
            <person name="Tulloss R.E."/>
            <person name="Uehling J."/>
            <person name="Grigoriev I.V."/>
            <person name="Vagvolgyi C."/>
            <person name="Papp T."/>
            <person name="Martin F.M."/>
            <person name="Miettinen O."/>
            <person name="Hibbett D.S."/>
            <person name="Nagy L.G."/>
        </authorList>
    </citation>
    <scope>NUCLEOTIDE SEQUENCE [LARGE SCALE GENOMIC DNA]</scope>
    <source>
        <strain evidence="2 3">HHB13444</strain>
    </source>
</reference>
<evidence type="ECO:0000313" key="3">
    <source>
        <dbReference type="Proteomes" id="UP000308197"/>
    </source>
</evidence>
<gene>
    <name evidence="2" type="ORF">K466DRAFT_655029</name>
</gene>
<dbReference type="Proteomes" id="UP000308197">
    <property type="component" value="Unassembled WGS sequence"/>
</dbReference>
<proteinExistence type="predicted"/>
<dbReference type="EMBL" id="ML211362">
    <property type="protein sequence ID" value="TFK83822.1"/>
    <property type="molecule type" value="Genomic_DNA"/>
</dbReference>
<organism evidence="2 3">
    <name type="scientific">Polyporus arcularius HHB13444</name>
    <dbReference type="NCBI Taxonomy" id="1314778"/>
    <lineage>
        <taxon>Eukaryota</taxon>
        <taxon>Fungi</taxon>
        <taxon>Dikarya</taxon>
        <taxon>Basidiomycota</taxon>
        <taxon>Agaricomycotina</taxon>
        <taxon>Agaricomycetes</taxon>
        <taxon>Polyporales</taxon>
        <taxon>Polyporaceae</taxon>
        <taxon>Polyporus</taxon>
    </lineage>
</organism>
<sequence length="224" mass="25285">MSRLRGPLQQPGGVLLLLNQSCNVSYIALDSWKLLDTNQDGLVSNSTTLRGAKHAHQMPYSVEQLESRSLADIAEELFKLREESSAMKEAQLASQVEQATALKELKETVERLERKNARLLDTNGQFAAILEERWRAKIQRRGVQAASIPYDILLHIFENTQIGLHECEHSVVPEPRSRWFAGLRMEKALTLVCKGWACPATKLLYADIVLRRMGQITALAHTLR</sequence>
<dbReference type="AlphaFoldDB" id="A0A5C3P3H9"/>
<evidence type="ECO:0000313" key="2">
    <source>
        <dbReference type="EMBL" id="TFK83822.1"/>
    </source>
</evidence>
<feature type="non-terminal residue" evidence="2">
    <location>
        <position position="224"/>
    </location>
</feature>
<feature type="coiled-coil region" evidence="1">
    <location>
        <begin position="95"/>
        <end position="122"/>
    </location>
</feature>
<evidence type="ECO:0000256" key="1">
    <source>
        <dbReference type="SAM" id="Coils"/>
    </source>
</evidence>